<protein>
    <submittedName>
        <fullName evidence="2">Uncharacterized protein</fullName>
    </submittedName>
</protein>
<proteinExistence type="predicted"/>
<dbReference type="AlphaFoldDB" id="A0A8J5Y1R1"/>
<reference evidence="2" key="1">
    <citation type="submission" date="2021-05" db="EMBL/GenBank/DDBJ databases">
        <title>The genome of the haptophyte Pavlova lutheri (Diacronema luteri, Pavlovales) - a model for lipid biosynthesis in eukaryotic algae.</title>
        <authorList>
            <person name="Hulatt C.J."/>
            <person name="Posewitz M.C."/>
        </authorList>
    </citation>
    <scope>NUCLEOTIDE SEQUENCE</scope>
    <source>
        <strain evidence="2">NIVA-4/92</strain>
    </source>
</reference>
<feature type="compositionally biased region" description="Basic and acidic residues" evidence="1">
    <location>
        <begin position="283"/>
        <end position="292"/>
    </location>
</feature>
<gene>
    <name evidence="2" type="ORF">KFE25_006199</name>
</gene>
<dbReference type="OrthoDB" id="551993at2759"/>
<sequence>MEGAERAAVELDDGNQHGAEEAGKSEPRKEEALGAEDAGERAPHGEGALGAEEAGERTPHGEWAIGAEETGEREPQEKEALGAEEAGERESQEKEALGAEEAGERVPHGERALGAAEASERELQEALGAEEVGERAPHGEGALGAEEAGEREPQEKGALGAEEAGEREPQEKEALGAEEAGERESQEKEALGAEEAGEREPQEKGALGAEEAGEREPQEKEALGAEEAGERESQEKEALGAEEAGEREPQEKEALGAEAAGERAPHGEGALGADEAGEEDGKDDLHSEDKARSGPWLPQRASNRAPDEAAEAAPKSRAVALVALARKLKVALPKKQPDQAEYLTFQSWWVEKSTKRVVEVALELATERFRVTLDKEVHFLSSELLYTHRTESFLPTVLKDTKILECHLHEKFSDNQHALSLELPHLQCWDLHVGAKINLFGRPTTLMACDLRTGAWLEYHAQGLRAIKEAIELALRKYEQVPFKSSLRDTRGVNKVKREWEQGATLPSQFRARGPFLPATTDRGARGAPGHILGGDDLRTMLRQAHTLRERLAAYRPKLGAEFTQLISQFSAQFAPADSVSLGHVH</sequence>
<dbReference type="EMBL" id="JAGTXO010000002">
    <property type="protein sequence ID" value="KAG8469744.1"/>
    <property type="molecule type" value="Genomic_DNA"/>
</dbReference>
<feature type="compositionally biased region" description="Basic and acidic residues" evidence="1">
    <location>
        <begin position="70"/>
        <end position="111"/>
    </location>
</feature>
<keyword evidence="3" id="KW-1185">Reference proteome</keyword>
<feature type="compositionally biased region" description="Basic and acidic residues" evidence="1">
    <location>
        <begin position="1"/>
        <end position="44"/>
    </location>
</feature>
<feature type="compositionally biased region" description="Basic and acidic residues" evidence="1">
    <location>
        <begin position="212"/>
        <end position="266"/>
    </location>
</feature>
<evidence type="ECO:0000256" key="1">
    <source>
        <dbReference type="SAM" id="MobiDB-lite"/>
    </source>
</evidence>
<feature type="compositionally biased region" description="Basic and acidic residues" evidence="1">
    <location>
        <begin position="164"/>
        <end position="203"/>
    </location>
</feature>
<comment type="caution">
    <text evidence="2">The sequence shown here is derived from an EMBL/GenBank/DDBJ whole genome shotgun (WGS) entry which is preliminary data.</text>
</comment>
<dbReference type="Proteomes" id="UP000751190">
    <property type="component" value="Unassembled WGS sequence"/>
</dbReference>
<evidence type="ECO:0000313" key="2">
    <source>
        <dbReference type="EMBL" id="KAG8469744.1"/>
    </source>
</evidence>
<accession>A0A8J5Y1R1</accession>
<feature type="region of interest" description="Disordered" evidence="1">
    <location>
        <begin position="1"/>
        <end position="312"/>
    </location>
</feature>
<organism evidence="2 3">
    <name type="scientific">Diacronema lutheri</name>
    <name type="common">Unicellular marine alga</name>
    <name type="synonym">Monochrysis lutheri</name>
    <dbReference type="NCBI Taxonomy" id="2081491"/>
    <lineage>
        <taxon>Eukaryota</taxon>
        <taxon>Haptista</taxon>
        <taxon>Haptophyta</taxon>
        <taxon>Pavlovophyceae</taxon>
        <taxon>Pavlovales</taxon>
        <taxon>Pavlovaceae</taxon>
        <taxon>Diacronema</taxon>
    </lineage>
</organism>
<evidence type="ECO:0000313" key="3">
    <source>
        <dbReference type="Proteomes" id="UP000751190"/>
    </source>
</evidence>
<name>A0A8J5Y1R1_DIALT</name>